<dbReference type="PANTHER" id="PTHR45913:SF22">
    <property type="entry name" value="SCAN BOX DOMAIN-CONTAINING PROTEIN"/>
    <property type="match status" value="1"/>
</dbReference>
<feature type="region of interest" description="Disordered" evidence="1">
    <location>
        <begin position="232"/>
        <end position="262"/>
    </location>
</feature>
<accession>A0A9P0PYK9</accession>
<organism evidence="2 3">
    <name type="scientific">Acanthoscelides obtectus</name>
    <name type="common">Bean weevil</name>
    <name type="synonym">Bruchus obtectus</name>
    <dbReference type="NCBI Taxonomy" id="200917"/>
    <lineage>
        <taxon>Eukaryota</taxon>
        <taxon>Metazoa</taxon>
        <taxon>Ecdysozoa</taxon>
        <taxon>Arthropoda</taxon>
        <taxon>Hexapoda</taxon>
        <taxon>Insecta</taxon>
        <taxon>Pterygota</taxon>
        <taxon>Neoptera</taxon>
        <taxon>Endopterygota</taxon>
        <taxon>Coleoptera</taxon>
        <taxon>Polyphaga</taxon>
        <taxon>Cucujiformia</taxon>
        <taxon>Chrysomeloidea</taxon>
        <taxon>Chrysomelidae</taxon>
        <taxon>Bruchinae</taxon>
        <taxon>Bruchini</taxon>
        <taxon>Acanthoscelides</taxon>
    </lineage>
</organism>
<dbReference type="OrthoDB" id="6375801at2759"/>
<evidence type="ECO:0000256" key="1">
    <source>
        <dbReference type="SAM" id="MobiDB-lite"/>
    </source>
</evidence>
<protein>
    <submittedName>
        <fullName evidence="2">Uncharacterized protein</fullName>
    </submittedName>
</protein>
<feature type="compositionally biased region" description="Basic residues" evidence="1">
    <location>
        <begin position="241"/>
        <end position="250"/>
    </location>
</feature>
<dbReference type="EMBL" id="CAKOFQ010007559">
    <property type="protein sequence ID" value="CAH2003822.1"/>
    <property type="molecule type" value="Genomic_DNA"/>
</dbReference>
<dbReference type="PANTHER" id="PTHR45913">
    <property type="entry name" value="EPM2A-INTERACTING PROTEIN 1"/>
    <property type="match status" value="1"/>
</dbReference>
<evidence type="ECO:0000313" key="3">
    <source>
        <dbReference type="Proteomes" id="UP001152888"/>
    </source>
</evidence>
<dbReference type="AlphaFoldDB" id="A0A9P0PYK9"/>
<dbReference type="Proteomes" id="UP001152888">
    <property type="component" value="Unassembled WGS sequence"/>
</dbReference>
<gene>
    <name evidence="2" type="ORF">ACAOBT_LOCUS27643</name>
</gene>
<name>A0A9P0PYK9_ACAOB</name>
<comment type="caution">
    <text evidence="2">The sequence shown here is derived from an EMBL/GenBank/DDBJ whole genome shotgun (WGS) entry which is preliminary data.</text>
</comment>
<keyword evidence="3" id="KW-1185">Reference proteome</keyword>
<proteinExistence type="predicted"/>
<reference evidence="2" key="1">
    <citation type="submission" date="2022-03" db="EMBL/GenBank/DDBJ databases">
        <authorList>
            <person name="Sayadi A."/>
        </authorList>
    </citation>
    <scope>NUCLEOTIDE SEQUENCE</scope>
</reference>
<evidence type="ECO:0000313" key="2">
    <source>
        <dbReference type="EMBL" id="CAH2003822.1"/>
    </source>
</evidence>
<sequence length="548" mass="64292">MKPSKLQDHLRRCHPDKSEKDLKYFQTLKDKFQKRPTLDRMFASTSQRNGDGLRASYNISLVIAKSGKPHPIGEKLIFPPVEEVLKTVLHKPASDIIKRISLSDNTVERRIDEMSSDIESFLCNYLQTTHFSIQLDESTLPDNAALLLAYVRFIMNQEIYEELLFARTLITDTKDFESRFEDILTMVIPPWIINPYGDIEETNVIIQEELTELSTNEQLKNSYRKMHSKISNMESQDATTKRKLSMKQLKKNSSAYLRQREKANARKKKFLDKMTEEEIEIKRAKDRAYYRKKKTEKKVKNIAEMTEREKRKQRKIWKEASKKYREKKKTLSTILNNTPPHSDDELAATPSVRKTVGRKIVRKDRAKAYSKIKQQEKTIAKITRKYETLNKKLRRKENREQEKSQPPTTPNSKVDALIKNVDVPPEVRKNLLFNEVLTTHLKEKAGSLKKNSKENEVFQKCVSGDLVRKYKLLHMVKTFLPKERTSTSILKSDTKIREVVLKHDIRQKVEDFFQSDDISRMCPAKRDFVKKKTALRNKNASFYFLLKN</sequence>
<feature type="region of interest" description="Disordered" evidence="1">
    <location>
        <begin position="392"/>
        <end position="414"/>
    </location>
</feature>